<keyword evidence="1" id="KW-0694">RNA-binding</keyword>
<evidence type="ECO:0000259" key="4">
    <source>
        <dbReference type="PROSITE" id="PS50102"/>
    </source>
</evidence>
<dbReference type="SMART" id="SM00360">
    <property type="entry name" value="RRM"/>
    <property type="match status" value="5"/>
</dbReference>
<feature type="domain" description="RRM" evidence="4">
    <location>
        <begin position="305"/>
        <end position="382"/>
    </location>
</feature>
<keyword evidence="2" id="KW-0175">Coiled coil</keyword>
<name>A0A7S3NZK6_EUPCR</name>
<reference evidence="5" key="1">
    <citation type="submission" date="2021-01" db="EMBL/GenBank/DDBJ databases">
        <authorList>
            <person name="Corre E."/>
            <person name="Pelletier E."/>
            <person name="Niang G."/>
            <person name="Scheremetjew M."/>
            <person name="Finn R."/>
            <person name="Kale V."/>
            <person name="Holt S."/>
            <person name="Cochrane G."/>
            <person name="Meng A."/>
            <person name="Brown T."/>
            <person name="Cohen L."/>
        </authorList>
    </citation>
    <scope>NUCLEOTIDE SEQUENCE</scope>
    <source>
        <strain evidence="5">CT5</strain>
    </source>
</reference>
<evidence type="ECO:0000256" key="1">
    <source>
        <dbReference type="PROSITE-ProRule" id="PRU00176"/>
    </source>
</evidence>
<feature type="domain" description="RRM" evidence="4">
    <location>
        <begin position="32"/>
        <end position="108"/>
    </location>
</feature>
<dbReference type="InterPro" id="IPR035979">
    <property type="entry name" value="RBD_domain_sf"/>
</dbReference>
<gene>
    <name evidence="5" type="ORF">ECRA1380_LOCUS12487</name>
</gene>
<evidence type="ECO:0000313" key="5">
    <source>
        <dbReference type="EMBL" id="CAE0387515.1"/>
    </source>
</evidence>
<dbReference type="Pfam" id="PF00076">
    <property type="entry name" value="RRM_1"/>
    <property type="match status" value="4"/>
</dbReference>
<proteinExistence type="predicted"/>
<protein>
    <recommendedName>
        <fullName evidence="4">RRM domain-containing protein</fullName>
    </recommendedName>
</protein>
<dbReference type="Gene3D" id="3.30.70.330">
    <property type="match status" value="5"/>
</dbReference>
<feature type="region of interest" description="Disordered" evidence="3">
    <location>
        <begin position="132"/>
        <end position="154"/>
    </location>
</feature>
<organism evidence="5">
    <name type="scientific">Euplotes crassus</name>
    <dbReference type="NCBI Taxonomy" id="5936"/>
    <lineage>
        <taxon>Eukaryota</taxon>
        <taxon>Sar</taxon>
        <taxon>Alveolata</taxon>
        <taxon>Ciliophora</taxon>
        <taxon>Intramacronucleata</taxon>
        <taxon>Spirotrichea</taxon>
        <taxon>Hypotrichia</taxon>
        <taxon>Euplotida</taxon>
        <taxon>Euplotidae</taxon>
        <taxon>Moneuplotes</taxon>
    </lineage>
</organism>
<evidence type="ECO:0000256" key="3">
    <source>
        <dbReference type="SAM" id="MobiDB-lite"/>
    </source>
</evidence>
<dbReference type="PANTHER" id="PTHR48034">
    <property type="entry name" value="TRANSFORMER-2 SEX-DETERMINING PROTEIN-RELATED"/>
    <property type="match status" value="1"/>
</dbReference>
<dbReference type="InterPro" id="IPR050441">
    <property type="entry name" value="RBM"/>
</dbReference>
<evidence type="ECO:0000256" key="2">
    <source>
        <dbReference type="SAM" id="Coils"/>
    </source>
</evidence>
<feature type="region of interest" description="Disordered" evidence="3">
    <location>
        <begin position="183"/>
        <end position="231"/>
    </location>
</feature>
<dbReference type="GO" id="GO:0003723">
    <property type="term" value="F:RNA binding"/>
    <property type="evidence" value="ECO:0007669"/>
    <property type="project" value="UniProtKB-UniRule"/>
</dbReference>
<feature type="compositionally biased region" description="Basic and acidic residues" evidence="3">
    <location>
        <begin position="385"/>
        <end position="414"/>
    </location>
</feature>
<feature type="domain" description="RRM" evidence="4">
    <location>
        <begin position="617"/>
        <end position="698"/>
    </location>
</feature>
<feature type="region of interest" description="Disordered" evidence="3">
    <location>
        <begin position="381"/>
        <end position="414"/>
    </location>
</feature>
<dbReference type="InterPro" id="IPR012677">
    <property type="entry name" value="Nucleotide-bd_a/b_plait_sf"/>
</dbReference>
<dbReference type="CDD" id="cd12565">
    <property type="entry name" value="RRM1_MRD1"/>
    <property type="match status" value="1"/>
</dbReference>
<accession>A0A7S3NZK6</accession>
<feature type="region of interest" description="Disordered" evidence="3">
    <location>
        <begin position="1"/>
        <end position="27"/>
    </location>
</feature>
<feature type="compositionally biased region" description="Basic and acidic residues" evidence="3">
    <location>
        <begin position="200"/>
        <end position="215"/>
    </location>
</feature>
<dbReference type="AlphaFoldDB" id="A0A7S3NZK6"/>
<dbReference type="SUPFAM" id="SSF54928">
    <property type="entry name" value="RNA-binding domain, RBD"/>
    <property type="match status" value="4"/>
</dbReference>
<dbReference type="EMBL" id="HBIK01026765">
    <property type="protein sequence ID" value="CAE0387515.1"/>
    <property type="molecule type" value="Transcribed_RNA"/>
</dbReference>
<sequence>MDAKKKELIENNTLAEQEHKKKQKREDPNISSRLIVFNVPKYFTEKKLADHFRAKGVVTDCKIMRKENKSRKFAFVGFKNERDAKAAREYFNDSYIDTSQITVEYAKTQQDPNLPRGWSKYTKGTMAYNRIHGEEARERRKPQSQIDSENKREVENKKKKFKEFLAVMMQKGKKVKNQSWNESFNDFVPTDQTKSRRQRKKEEKLRKEQKEFEKQEQEEEQEPGLRIENQEVTQKGKGITVIEKEIHKKSTKLGASKSKQVHIKFGEEADISQAAQKIEEIAEEIEEKPAETKIEEEDDEEIDENRLYCMNLPFTILEEDLRETFGKYGEIDEISIPKRRGGLGTGFCFIRFMEPESAVNAYANLDKKYYQGRKLTILPASKKKEKPEQEQRFEQGMDHPENTQNYEENKEMPQEERKEHFIDEKSSFKTKKKIHTKRNFDDETNWNYLFLSQDAVTEAIANKLSLKKGDILNKDEENMAVRVANIETQIIKETKEWMMENGINLKAIEGKNNRKELTRSKTMILIKNISSKVTYDELSTYAQTQDLIISPTNTLAIAKYKSASQAEAVMKKLTYYRLHNIPLYLEYAPQVFEKTSIRVNSGEDAQMTEDTSSKIPNTVFVKGLNFETSEQKLRELFESVKSGKILSTKIVKNKADGLQSQGYGFVEFETEEGAKTAMKKLQSCVLDDHMLKLKLAKRDTSEAEKKKRLEKMKRKEDESYVDNADLASTKLLVKNLAFEANKKDIKALFKEAGQVKKVRLPKKANSHEHRGFGFVEFVTIEDARNAFETLQHSHLYGRKLVIQWAKNTDDINNLKDLRNKASYQQETLKSRGDGNNKRRKLKEGPTEDDN</sequence>
<dbReference type="InterPro" id="IPR000504">
    <property type="entry name" value="RRM_dom"/>
</dbReference>
<dbReference type="CDD" id="cd12320">
    <property type="entry name" value="RRM6_RBM19_RRM5_MRD1"/>
    <property type="match status" value="1"/>
</dbReference>
<feature type="domain" description="RRM" evidence="4">
    <location>
        <begin position="729"/>
        <end position="807"/>
    </location>
</feature>
<feature type="region of interest" description="Disordered" evidence="3">
    <location>
        <begin position="822"/>
        <end position="850"/>
    </location>
</feature>
<feature type="coiled-coil region" evidence="2">
    <location>
        <begin position="686"/>
        <end position="718"/>
    </location>
</feature>
<feature type="compositionally biased region" description="Basic and acidic residues" evidence="3">
    <location>
        <begin position="16"/>
        <end position="27"/>
    </location>
</feature>
<dbReference type="PROSITE" id="PS50102">
    <property type="entry name" value="RRM"/>
    <property type="match status" value="4"/>
</dbReference>